<organism evidence="2 3">
    <name type="scientific">Trifolium medium</name>
    <dbReference type="NCBI Taxonomy" id="97028"/>
    <lineage>
        <taxon>Eukaryota</taxon>
        <taxon>Viridiplantae</taxon>
        <taxon>Streptophyta</taxon>
        <taxon>Embryophyta</taxon>
        <taxon>Tracheophyta</taxon>
        <taxon>Spermatophyta</taxon>
        <taxon>Magnoliopsida</taxon>
        <taxon>eudicotyledons</taxon>
        <taxon>Gunneridae</taxon>
        <taxon>Pentapetalae</taxon>
        <taxon>rosids</taxon>
        <taxon>fabids</taxon>
        <taxon>Fabales</taxon>
        <taxon>Fabaceae</taxon>
        <taxon>Papilionoideae</taxon>
        <taxon>50 kb inversion clade</taxon>
        <taxon>NPAAA clade</taxon>
        <taxon>Hologalegina</taxon>
        <taxon>IRL clade</taxon>
        <taxon>Trifolieae</taxon>
        <taxon>Trifolium</taxon>
    </lineage>
</organism>
<dbReference type="AlphaFoldDB" id="A0A392SC23"/>
<sequence length="32" mass="3663">MRQKIDKLKKAAEENTRPGGGSYMNLEKVIKE</sequence>
<reference evidence="2 3" key="1">
    <citation type="journal article" date="2018" name="Front. Plant Sci.">
        <title>Red Clover (Trifolium pratense) and Zigzag Clover (T. medium) - A Picture of Genomic Similarities and Differences.</title>
        <authorList>
            <person name="Dluhosova J."/>
            <person name="Istvanek J."/>
            <person name="Nedelnik J."/>
            <person name="Repkova J."/>
        </authorList>
    </citation>
    <scope>NUCLEOTIDE SEQUENCE [LARGE SCALE GENOMIC DNA]</scope>
    <source>
        <strain evidence="3">cv. 10/8</strain>
        <tissue evidence="2">Leaf</tissue>
    </source>
</reference>
<keyword evidence="2" id="KW-0808">Transferase</keyword>
<name>A0A392SC23_9FABA</name>
<evidence type="ECO:0000313" key="3">
    <source>
        <dbReference type="Proteomes" id="UP000265520"/>
    </source>
</evidence>
<feature type="region of interest" description="Disordered" evidence="1">
    <location>
        <begin position="1"/>
        <end position="32"/>
    </location>
</feature>
<feature type="compositionally biased region" description="Basic and acidic residues" evidence="1">
    <location>
        <begin position="1"/>
        <end position="16"/>
    </location>
</feature>
<protein>
    <submittedName>
        <fullName evidence="2">Cytokinin-O-glucosyltransferase</fullName>
    </submittedName>
</protein>
<feature type="non-terminal residue" evidence="2">
    <location>
        <position position="32"/>
    </location>
</feature>
<proteinExistence type="predicted"/>
<accession>A0A392SC23</accession>
<dbReference type="Proteomes" id="UP000265520">
    <property type="component" value="Unassembled WGS sequence"/>
</dbReference>
<keyword evidence="3" id="KW-1185">Reference proteome</keyword>
<comment type="caution">
    <text evidence="2">The sequence shown here is derived from an EMBL/GenBank/DDBJ whole genome shotgun (WGS) entry which is preliminary data.</text>
</comment>
<evidence type="ECO:0000256" key="1">
    <source>
        <dbReference type="SAM" id="MobiDB-lite"/>
    </source>
</evidence>
<dbReference type="GO" id="GO:0016740">
    <property type="term" value="F:transferase activity"/>
    <property type="evidence" value="ECO:0007669"/>
    <property type="project" value="UniProtKB-KW"/>
</dbReference>
<evidence type="ECO:0000313" key="2">
    <source>
        <dbReference type="EMBL" id="MCI46408.1"/>
    </source>
</evidence>
<dbReference type="EMBL" id="LXQA010357116">
    <property type="protein sequence ID" value="MCI46408.1"/>
    <property type="molecule type" value="Genomic_DNA"/>
</dbReference>